<protein>
    <recommendedName>
        <fullName evidence="3">Zinc knuckle CX2CX4HX4C domain-containing protein</fullName>
    </recommendedName>
</protein>
<dbReference type="AlphaFoldDB" id="A0A7J8WAD6"/>
<keyword evidence="2" id="KW-1185">Reference proteome</keyword>
<proteinExistence type="predicted"/>
<dbReference type="Proteomes" id="UP000593573">
    <property type="component" value="Unassembled WGS sequence"/>
</dbReference>
<evidence type="ECO:0008006" key="3">
    <source>
        <dbReference type="Google" id="ProtNLM"/>
    </source>
</evidence>
<evidence type="ECO:0000313" key="1">
    <source>
        <dbReference type="EMBL" id="MBA0672011.1"/>
    </source>
</evidence>
<accession>A0A7J8WAD6</accession>
<evidence type="ECO:0000313" key="2">
    <source>
        <dbReference type="Proteomes" id="UP000593573"/>
    </source>
</evidence>
<dbReference type="EMBL" id="JABFAB010243025">
    <property type="protein sequence ID" value="MBA0672011.1"/>
    <property type="molecule type" value="Genomic_DNA"/>
</dbReference>
<gene>
    <name evidence="1" type="ORF">Goklo_029578</name>
</gene>
<name>A0A7J8WAD6_9ROSI</name>
<dbReference type="OrthoDB" id="1002340at2759"/>
<comment type="caution">
    <text evidence="1">The sequence shown here is derived from an EMBL/GenBank/DDBJ whole genome shotgun (WGS) entry which is preliminary data.</text>
</comment>
<organism evidence="1 2">
    <name type="scientific">Gossypium klotzschianum</name>
    <dbReference type="NCBI Taxonomy" id="34286"/>
    <lineage>
        <taxon>Eukaryota</taxon>
        <taxon>Viridiplantae</taxon>
        <taxon>Streptophyta</taxon>
        <taxon>Embryophyta</taxon>
        <taxon>Tracheophyta</taxon>
        <taxon>Spermatophyta</taxon>
        <taxon>Magnoliopsida</taxon>
        <taxon>eudicotyledons</taxon>
        <taxon>Gunneridae</taxon>
        <taxon>Pentapetalae</taxon>
        <taxon>rosids</taxon>
        <taxon>malvids</taxon>
        <taxon>Malvales</taxon>
        <taxon>Malvaceae</taxon>
        <taxon>Malvoideae</taxon>
        <taxon>Gossypium</taxon>
    </lineage>
</organism>
<sequence>MTIFVNLDKPLIPQVLVNGKAQLMEYEALPSICFGCGRYYGHTKNLCPHIFGNSNSTREKGETTDPAIGENMSTKVAKAFGSWMVLERKIRQNFRENQNQNARNQEDFFGSRFEILNPLEDGDDAINGDLADLQGITF</sequence>
<reference evidence="1 2" key="1">
    <citation type="journal article" date="2019" name="Genome Biol. Evol.">
        <title>Insights into the evolution of the New World diploid cottons (Gossypium, subgenus Houzingenia) based on genome sequencing.</title>
        <authorList>
            <person name="Grover C.E."/>
            <person name="Arick M.A. 2nd"/>
            <person name="Thrash A."/>
            <person name="Conover J.L."/>
            <person name="Sanders W.S."/>
            <person name="Peterson D.G."/>
            <person name="Frelichowski J.E."/>
            <person name="Scheffler J.A."/>
            <person name="Scheffler B.E."/>
            <person name="Wendel J.F."/>
        </authorList>
    </citation>
    <scope>NUCLEOTIDE SEQUENCE [LARGE SCALE GENOMIC DNA]</scope>
    <source>
        <strain evidence="1">57</strain>
        <tissue evidence="1">Leaf</tissue>
    </source>
</reference>